<keyword evidence="4" id="KW-0732">Signal</keyword>
<dbReference type="GO" id="GO:0016787">
    <property type="term" value="F:hydrolase activity"/>
    <property type="evidence" value="ECO:0007669"/>
    <property type="project" value="UniProtKB-KW"/>
</dbReference>
<dbReference type="SUPFAM" id="SSF49785">
    <property type="entry name" value="Galactose-binding domain-like"/>
    <property type="match status" value="1"/>
</dbReference>
<feature type="compositionally biased region" description="Polar residues" evidence="3">
    <location>
        <begin position="42"/>
        <end position="52"/>
    </location>
</feature>
<feature type="chain" id="PRO_5045160618" evidence="4">
    <location>
        <begin position="18"/>
        <end position="442"/>
    </location>
</feature>
<evidence type="ECO:0000256" key="2">
    <source>
        <dbReference type="ARBA" id="ARBA00022801"/>
    </source>
</evidence>
<gene>
    <name evidence="6" type="ORF">GCM10011532_24870</name>
</gene>
<proteinExistence type="inferred from homology"/>
<dbReference type="InterPro" id="IPR000757">
    <property type="entry name" value="Beta-glucanase-like"/>
</dbReference>
<evidence type="ECO:0000256" key="1">
    <source>
        <dbReference type="ARBA" id="ARBA00006865"/>
    </source>
</evidence>
<dbReference type="EMBL" id="BMIX01000005">
    <property type="protein sequence ID" value="GGG40162.1"/>
    <property type="molecule type" value="Genomic_DNA"/>
</dbReference>
<evidence type="ECO:0000313" key="6">
    <source>
        <dbReference type="EMBL" id="GGG40162.1"/>
    </source>
</evidence>
<sequence length="442" mass="50195">MKLFLILLLSVVFSSCSGDSNTEPQEPPVTTPPVTQIDPTEGYSSGNQILENSDSRLPEEQEWAIVSELTDEFEGESLDETKWDDYHPHWAGRAPSKFKKGNAFVENGRLNLRSTLLKDPSEVEDPDTDIWVNSAAMVSKDWSAKPGYYYEASMKASSLSMTSSFWFRVGEYSEIDVIEHIGNASNPVSETRDKNLGYQYHTNAFHYFGSEVIDVVRNEWTMPTLGREEFHVYGLWWKDANTLHFYHNGKLVMTTTPPTSFEENLKMIFDTEVFSFYTASWGLPGLPLVENLNDDSKNTAYIDFVRTYKKSEVSYNSGLLTNGSFESNGLNGWLWKGDVKINNNTLNLNEGVIYLELKDQGSVIQEIDVEKNTEYRLSWSSKIENEELQVEVYDIKNAANNNTSWQEDEFSFNTGDTDKVYISFTAATGATAFIDAIKLEKL</sequence>
<comment type="caution">
    <text evidence="6">The sequence shown here is derived from an EMBL/GenBank/DDBJ whole genome shotgun (WGS) entry which is preliminary data.</text>
</comment>
<organism evidence="6 7">
    <name type="scientific">Christiangramia forsetii</name>
    <dbReference type="NCBI Taxonomy" id="411153"/>
    <lineage>
        <taxon>Bacteria</taxon>
        <taxon>Pseudomonadati</taxon>
        <taxon>Bacteroidota</taxon>
        <taxon>Flavobacteriia</taxon>
        <taxon>Flavobacteriales</taxon>
        <taxon>Flavobacteriaceae</taxon>
        <taxon>Christiangramia</taxon>
    </lineage>
</organism>
<evidence type="ECO:0000313" key="7">
    <source>
        <dbReference type="Proteomes" id="UP000605733"/>
    </source>
</evidence>
<evidence type="ECO:0000256" key="4">
    <source>
        <dbReference type="SAM" id="SignalP"/>
    </source>
</evidence>
<feature type="domain" description="GH16" evidence="5">
    <location>
        <begin position="59"/>
        <end position="313"/>
    </location>
</feature>
<dbReference type="Pfam" id="PF02018">
    <property type="entry name" value="CBM_4_9"/>
    <property type="match status" value="1"/>
</dbReference>
<dbReference type="InterPro" id="IPR013320">
    <property type="entry name" value="ConA-like_dom_sf"/>
</dbReference>
<feature type="signal peptide" evidence="4">
    <location>
        <begin position="1"/>
        <end position="17"/>
    </location>
</feature>
<dbReference type="PROSITE" id="PS51257">
    <property type="entry name" value="PROKAR_LIPOPROTEIN"/>
    <property type="match status" value="1"/>
</dbReference>
<accession>A0ABQ1WPF9</accession>
<dbReference type="Gene3D" id="2.60.120.200">
    <property type="match status" value="1"/>
</dbReference>
<comment type="similarity">
    <text evidence="1">Belongs to the glycosyl hydrolase 16 family.</text>
</comment>
<dbReference type="PROSITE" id="PS51762">
    <property type="entry name" value="GH16_2"/>
    <property type="match status" value="1"/>
</dbReference>
<reference evidence="7" key="1">
    <citation type="journal article" date="2019" name="Int. J. Syst. Evol. Microbiol.">
        <title>The Global Catalogue of Microorganisms (GCM) 10K type strain sequencing project: providing services to taxonomists for standard genome sequencing and annotation.</title>
        <authorList>
            <consortium name="The Broad Institute Genomics Platform"/>
            <consortium name="The Broad Institute Genome Sequencing Center for Infectious Disease"/>
            <person name="Wu L."/>
            <person name="Ma J."/>
        </authorList>
    </citation>
    <scope>NUCLEOTIDE SEQUENCE [LARGE SCALE GENOMIC DNA]</scope>
    <source>
        <strain evidence="7">CGMCC 1.15422</strain>
    </source>
</reference>
<dbReference type="InterPro" id="IPR008979">
    <property type="entry name" value="Galactose-bd-like_sf"/>
</dbReference>
<feature type="region of interest" description="Disordered" evidence="3">
    <location>
        <begin position="17"/>
        <end position="57"/>
    </location>
</feature>
<keyword evidence="7" id="KW-1185">Reference proteome</keyword>
<dbReference type="SUPFAM" id="SSF49899">
    <property type="entry name" value="Concanavalin A-like lectins/glucanases"/>
    <property type="match status" value="1"/>
</dbReference>
<protein>
    <submittedName>
        <fullName evidence="6">Glycosyl hydrolase- kappa-carrageenase</fullName>
    </submittedName>
</protein>
<dbReference type="Gene3D" id="2.60.120.260">
    <property type="entry name" value="Galactose-binding domain-like"/>
    <property type="match status" value="1"/>
</dbReference>
<evidence type="ECO:0000259" key="5">
    <source>
        <dbReference type="PROSITE" id="PS51762"/>
    </source>
</evidence>
<dbReference type="InterPro" id="IPR003305">
    <property type="entry name" value="CenC_carb-bd"/>
</dbReference>
<dbReference type="RefSeq" id="WP_011709593.1">
    <property type="nucleotide sequence ID" value="NZ_BMIX01000005.1"/>
</dbReference>
<name>A0ABQ1WPF9_9FLAO</name>
<dbReference type="Proteomes" id="UP000605733">
    <property type="component" value="Unassembled WGS sequence"/>
</dbReference>
<keyword evidence="2 6" id="KW-0378">Hydrolase</keyword>
<evidence type="ECO:0000256" key="3">
    <source>
        <dbReference type="SAM" id="MobiDB-lite"/>
    </source>
</evidence>